<dbReference type="OrthoDB" id="6425284at2759"/>
<proteinExistence type="predicted"/>
<organism evidence="2 3">
    <name type="scientific">Araneus ventricosus</name>
    <name type="common">Orbweaver spider</name>
    <name type="synonym">Epeira ventricosa</name>
    <dbReference type="NCBI Taxonomy" id="182803"/>
    <lineage>
        <taxon>Eukaryota</taxon>
        <taxon>Metazoa</taxon>
        <taxon>Ecdysozoa</taxon>
        <taxon>Arthropoda</taxon>
        <taxon>Chelicerata</taxon>
        <taxon>Arachnida</taxon>
        <taxon>Araneae</taxon>
        <taxon>Araneomorphae</taxon>
        <taxon>Entelegynae</taxon>
        <taxon>Araneoidea</taxon>
        <taxon>Araneidae</taxon>
        <taxon>Araneus</taxon>
    </lineage>
</organism>
<dbReference type="PANTHER" id="PTHR47331">
    <property type="entry name" value="PHD-TYPE DOMAIN-CONTAINING PROTEIN"/>
    <property type="match status" value="1"/>
</dbReference>
<gene>
    <name evidence="2" type="ORF">AVEN_250918_1</name>
</gene>
<dbReference type="AlphaFoldDB" id="A0A4Y2SK19"/>
<accession>A0A4Y2SK19</accession>
<evidence type="ECO:0000256" key="1">
    <source>
        <dbReference type="SAM" id="Phobius"/>
    </source>
</evidence>
<keyword evidence="1" id="KW-1133">Transmembrane helix</keyword>
<evidence type="ECO:0008006" key="4">
    <source>
        <dbReference type="Google" id="ProtNLM"/>
    </source>
</evidence>
<keyword evidence="1" id="KW-0812">Transmembrane</keyword>
<feature type="transmembrane region" description="Helical" evidence="1">
    <location>
        <begin position="118"/>
        <end position="147"/>
    </location>
</feature>
<dbReference type="Proteomes" id="UP000499080">
    <property type="component" value="Unassembled WGS sequence"/>
</dbReference>
<dbReference type="Gene3D" id="3.30.420.10">
    <property type="entry name" value="Ribonuclease H-like superfamily/Ribonuclease H"/>
    <property type="match status" value="1"/>
</dbReference>
<sequence>MTKRLIEYLHIKNCHAGAQILLSVVIEKFGILWGRRPVRNAIRLCVRCKRYNARSVNSGSVPLPVDRIRDTNVFDVTGIDFAGPLFLKNGEKVWIVVFTCALYRAVHFELASSLSKELFCYVFVASLPEGVGLLWCTLIMVLILKAIFESSNTLTGQKLNLKLKFNLLRFTCRMVFFWMLSYLLKPLMALHLQLLMYRGMLQCQQTFLSTIWLGCQDIFELSEGRRD</sequence>
<comment type="caution">
    <text evidence="2">The sequence shown here is derived from an EMBL/GenBank/DDBJ whole genome shotgun (WGS) entry which is preliminary data.</text>
</comment>
<evidence type="ECO:0000313" key="2">
    <source>
        <dbReference type="EMBL" id="GBN88477.1"/>
    </source>
</evidence>
<dbReference type="InterPro" id="IPR036397">
    <property type="entry name" value="RNaseH_sf"/>
</dbReference>
<name>A0A4Y2SK19_ARAVE</name>
<protein>
    <recommendedName>
        <fullName evidence="4">Integrase zinc-binding domain-containing protein</fullName>
    </recommendedName>
</protein>
<dbReference type="GO" id="GO:0003676">
    <property type="term" value="F:nucleic acid binding"/>
    <property type="evidence" value="ECO:0007669"/>
    <property type="project" value="InterPro"/>
</dbReference>
<evidence type="ECO:0000313" key="3">
    <source>
        <dbReference type="Proteomes" id="UP000499080"/>
    </source>
</evidence>
<dbReference type="PANTHER" id="PTHR47331:SF6">
    <property type="entry name" value="DOUBLECORTIN DOMAIN-CONTAINING PROTEIN"/>
    <property type="match status" value="1"/>
</dbReference>
<keyword evidence="1" id="KW-0472">Membrane</keyword>
<keyword evidence="3" id="KW-1185">Reference proteome</keyword>
<reference evidence="2 3" key="1">
    <citation type="journal article" date="2019" name="Sci. Rep.">
        <title>Orb-weaving spider Araneus ventricosus genome elucidates the spidroin gene catalogue.</title>
        <authorList>
            <person name="Kono N."/>
            <person name="Nakamura H."/>
            <person name="Ohtoshi R."/>
            <person name="Moran D.A.P."/>
            <person name="Shinohara A."/>
            <person name="Yoshida Y."/>
            <person name="Fujiwara M."/>
            <person name="Mori M."/>
            <person name="Tomita M."/>
            <person name="Arakawa K."/>
        </authorList>
    </citation>
    <scope>NUCLEOTIDE SEQUENCE [LARGE SCALE GENOMIC DNA]</scope>
</reference>
<dbReference type="EMBL" id="BGPR01022304">
    <property type="protein sequence ID" value="GBN88477.1"/>
    <property type="molecule type" value="Genomic_DNA"/>
</dbReference>